<evidence type="ECO:0000256" key="2">
    <source>
        <dbReference type="ARBA" id="ARBA00009533"/>
    </source>
</evidence>
<dbReference type="Pfam" id="PF00282">
    <property type="entry name" value="Pyridoxal_deC"/>
    <property type="match status" value="1"/>
</dbReference>
<dbReference type="InterPro" id="IPR010977">
    <property type="entry name" value="Aromatic_deC"/>
</dbReference>
<dbReference type="OrthoDB" id="2161780at2759"/>
<dbReference type="InterPro" id="IPR002129">
    <property type="entry name" value="PyrdxlP-dep_de-COase"/>
</dbReference>
<comment type="cofactor">
    <cofactor evidence="1 5 6">
        <name>pyridoxal 5'-phosphate</name>
        <dbReference type="ChEBI" id="CHEBI:597326"/>
    </cofactor>
</comment>
<sequence>MQDGPGKINDVLPDPAIIERVFQLLPKHLPASGGGLEYVKTHLRNDILPALNRASQSPRYYGFVTGGATPAAQFADNLVTESDQNVQVHLPNESLCTTLEDTTLRMICELLDLQPSEWRHRTFTTGATASNLVSLACAREWLIQQSSGELCSTGSLGLVQAMCKANLEGIKILTTVPHSSLRKAASIVGLGSGDATFVDISSGDAGHRIDLETLQNCLANLPAGHKAIIAVSCAEVNTGLFATNHESMKAIRDLADSYGAWIHVDAAFGLSARLLPDLDAYRPLLDGVAGLDLADSITGDAHKMFNVPYDCGIFLSRHLKSGVDVFQNPNAVYLATGNNDYTNPPNDFIPSPLNIGIENSRRFRALPVYANLLDYGRDGYRDMLQRQIGLARRIASLLKSELSQDFEFLPTTVKERDIYVIALWRLKDPKLNMNLPKFVQKLNATRKLYVSGTKFAGEPAARFAVANWQVDVERDIRVIGKALLEVLGEFKAEHT</sequence>
<dbReference type="PANTHER" id="PTHR11999">
    <property type="entry name" value="GROUP II PYRIDOXAL-5-PHOSPHATE DECARBOXYLASE"/>
    <property type="match status" value="1"/>
</dbReference>
<dbReference type="Gene3D" id="3.90.1150.10">
    <property type="entry name" value="Aspartate Aminotransferase, domain 1"/>
    <property type="match status" value="1"/>
</dbReference>
<dbReference type="InterPro" id="IPR015424">
    <property type="entry name" value="PyrdxlP-dep_Trfase"/>
</dbReference>
<dbReference type="GO" id="GO:0019752">
    <property type="term" value="P:carboxylic acid metabolic process"/>
    <property type="evidence" value="ECO:0007669"/>
    <property type="project" value="InterPro"/>
</dbReference>
<keyword evidence="4 6" id="KW-0456">Lyase</keyword>
<evidence type="ECO:0000313" key="8">
    <source>
        <dbReference type="Proteomes" id="UP001138500"/>
    </source>
</evidence>
<evidence type="ECO:0000256" key="1">
    <source>
        <dbReference type="ARBA" id="ARBA00001933"/>
    </source>
</evidence>
<dbReference type="EMBL" id="RIBY02002323">
    <property type="protein sequence ID" value="KAH9819395.1"/>
    <property type="molecule type" value="Genomic_DNA"/>
</dbReference>
<keyword evidence="3 5" id="KW-0663">Pyridoxal phosphate</keyword>
<evidence type="ECO:0000256" key="4">
    <source>
        <dbReference type="ARBA" id="ARBA00023239"/>
    </source>
</evidence>
<dbReference type="InterPro" id="IPR015422">
    <property type="entry name" value="PyrdxlP-dep_Trfase_small"/>
</dbReference>
<reference evidence="7 8" key="2">
    <citation type="journal article" date="2021" name="Curr. Genet.">
        <title>Genetic response to nitrogen starvation in the aggressive Eucalyptus foliar pathogen Teratosphaeria destructans.</title>
        <authorList>
            <person name="Havenga M."/>
            <person name="Wingfield B.D."/>
            <person name="Wingfield M.J."/>
            <person name="Dreyer L.L."/>
            <person name="Roets F."/>
            <person name="Aylward J."/>
        </authorList>
    </citation>
    <scope>NUCLEOTIDE SEQUENCE [LARGE SCALE GENOMIC DNA]</scope>
    <source>
        <strain evidence="7">CMW44962</strain>
    </source>
</reference>
<dbReference type="GO" id="GO:0005737">
    <property type="term" value="C:cytoplasm"/>
    <property type="evidence" value="ECO:0007669"/>
    <property type="project" value="TreeGrafter"/>
</dbReference>
<dbReference type="GO" id="GO:0030170">
    <property type="term" value="F:pyridoxal phosphate binding"/>
    <property type="evidence" value="ECO:0007669"/>
    <property type="project" value="InterPro"/>
</dbReference>
<organism evidence="7 8">
    <name type="scientific">Teratosphaeria destructans</name>
    <dbReference type="NCBI Taxonomy" id="418781"/>
    <lineage>
        <taxon>Eukaryota</taxon>
        <taxon>Fungi</taxon>
        <taxon>Dikarya</taxon>
        <taxon>Ascomycota</taxon>
        <taxon>Pezizomycotina</taxon>
        <taxon>Dothideomycetes</taxon>
        <taxon>Dothideomycetidae</taxon>
        <taxon>Mycosphaerellales</taxon>
        <taxon>Teratosphaeriaceae</taxon>
        <taxon>Teratosphaeria</taxon>
    </lineage>
</organism>
<evidence type="ECO:0000313" key="7">
    <source>
        <dbReference type="EMBL" id="KAH9819395.1"/>
    </source>
</evidence>
<evidence type="ECO:0000256" key="3">
    <source>
        <dbReference type="ARBA" id="ARBA00022898"/>
    </source>
</evidence>
<reference evidence="7 8" key="1">
    <citation type="journal article" date="2018" name="IMA Fungus">
        <title>IMA Genome-F 10: Nine draft genome sequences of Claviceps purpurea s.lat., including C. arundinis, C. humidiphila, and C. cf. spartinae, pseudomolecules for the pitch canker pathogen Fusarium circinatum, draft genome of Davidsoniella eucalypti, Grosmannia galeiformis, Quambalaria eucalypti, and Teratosphaeria destructans.</title>
        <authorList>
            <person name="Wingfield B.D."/>
            <person name="Liu M."/>
            <person name="Nguyen H.D."/>
            <person name="Lane F.A."/>
            <person name="Morgan S.W."/>
            <person name="De Vos L."/>
            <person name="Wilken P.M."/>
            <person name="Duong T.A."/>
            <person name="Aylward J."/>
            <person name="Coetzee M.P."/>
            <person name="Dadej K."/>
            <person name="De Beer Z.W."/>
            <person name="Findlay W."/>
            <person name="Havenga M."/>
            <person name="Kolarik M."/>
            <person name="Menzies J.G."/>
            <person name="Naidoo K."/>
            <person name="Pochopski O."/>
            <person name="Shoukouhi P."/>
            <person name="Santana Q.C."/>
            <person name="Seifert K.A."/>
            <person name="Soal N."/>
            <person name="Steenkamp E.T."/>
            <person name="Tatham C.T."/>
            <person name="van der Nest M.A."/>
            <person name="Wingfield M.J."/>
        </authorList>
    </citation>
    <scope>NUCLEOTIDE SEQUENCE [LARGE SCALE GENOMIC DNA]</scope>
    <source>
        <strain evidence="7">CMW44962</strain>
    </source>
</reference>
<gene>
    <name evidence="7" type="ORF">Tdes44962_MAKER05233</name>
</gene>
<name>A0A9W7VYX7_9PEZI</name>
<comment type="similarity">
    <text evidence="2 6">Belongs to the group II decarboxylase family.</text>
</comment>
<dbReference type="Gene3D" id="3.40.640.10">
    <property type="entry name" value="Type I PLP-dependent aspartate aminotransferase-like (Major domain)"/>
    <property type="match status" value="1"/>
</dbReference>
<dbReference type="SUPFAM" id="SSF53383">
    <property type="entry name" value="PLP-dependent transferases"/>
    <property type="match status" value="1"/>
</dbReference>
<proteinExistence type="inferred from homology"/>
<protein>
    <submittedName>
        <fullName evidence="7">Tyrosine decarboxylase</fullName>
    </submittedName>
</protein>
<evidence type="ECO:0000256" key="6">
    <source>
        <dbReference type="RuleBase" id="RU000382"/>
    </source>
</evidence>
<keyword evidence="8" id="KW-1185">Reference proteome</keyword>
<dbReference type="AlphaFoldDB" id="A0A9W7VYX7"/>
<accession>A0A9W7VYX7</accession>
<dbReference type="Proteomes" id="UP001138500">
    <property type="component" value="Unassembled WGS sequence"/>
</dbReference>
<dbReference type="PANTHER" id="PTHR11999:SF165">
    <property type="entry name" value="DECARBOXYLASE, PUTATIVE (AFU_ORTHOLOGUE AFUA_2G04980)-RELATED"/>
    <property type="match status" value="1"/>
</dbReference>
<evidence type="ECO:0000256" key="5">
    <source>
        <dbReference type="PIRSR" id="PIRSR602129-50"/>
    </source>
</evidence>
<feature type="modified residue" description="N6-(pyridoxal phosphate)lysine" evidence="5">
    <location>
        <position position="303"/>
    </location>
</feature>
<dbReference type="InterPro" id="IPR015421">
    <property type="entry name" value="PyrdxlP-dep_Trfase_major"/>
</dbReference>
<comment type="caution">
    <text evidence="7">The sequence shown here is derived from an EMBL/GenBank/DDBJ whole genome shotgun (WGS) entry which is preliminary data.</text>
</comment>
<dbReference type="GO" id="GO:0016831">
    <property type="term" value="F:carboxy-lyase activity"/>
    <property type="evidence" value="ECO:0007669"/>
    <property type="project" value="TreeGrafter"/>
</dbReference>